<dbReference type="InterPro" id="IPR032314">
    <property type="entry name" value="DUF4845"/>
</dbReference>
<evidence type="ECO:0000313" key="1">
    <source>
        <dbReference type="EMBL" id="MDX6849059.1"/>
    </source>
</evidence>
<dbReference type="Proteomes" id="UP001273505">
    <property type="component" value="Unassembled WGS sequence"/>
</dbReference>
<accession>A0ABU4RW06</accession>
<keyword evidence="2" id="KW-1185">Reference proteome</keyword>
<proteinExistence type="predicted"/>
<dbReference type="Pfam" id="PF16137">
    <property type="entry name" value="DUF4845"/>
    <property type="match status" value="1"/>
</dbReference>
<dbReference type="EMBL" id="JAXAFO010000009">
    <property type="protein sequence ID" value="MDX6849059.1"/>
    <property type="molecule type" value="Genomic_DNA"/>
</dbReference>
<evidence type="ECO:0000313" key="2">
    <source>
        <dbReference type="Proteomes" id="UP001273505"/>
    </source>
</evidence>
<dbReference type="RefSeq" id="WP_302722672.1">
    <property type="nucleotide sequence ID" value="NZ_JAULRU010000569.1"/>
</dbReference>
<protein>
    <submittedName>
        <fullName evidence="1">DUF4845 domain-containing protein</fullName>
    </submittedName>
</protein>
<gene>
    <name evidence="1" type="ORF">SCD92_06785</name>
</gene>
<reference evidence="1 2" key="1">
    <citation type="submission" date="2023-11" db="EMBL/GenBank/DDBJ databases">
        <title>Gilvimarinus fulvus sp. nov., isolated from the surface of Kelp.</title>
        <authorList>
            <person name="Sun Y.Y."/>
            <person name="Gong Y."/>
            <person name="Du Z.J."/>
        </authorList>
    </citation>
    <scope>NUCLEOTIDE SEQUENCE [LARGE SCALE GENOMIC DNA]</scope>
    <source>
        <strain evidence="1 2">SDUM040013</strain>
    </source>
</reference>
<organism evidence="1 2">
    <name type="scientific">Gilvimarinus gilvus</name>
    <dbReference type="NCBI Taxonomy" id="3058038"/>
    <lineage>
        <taxon>Bacteria</taxon>
        <taxon>Pseudomonadati</taxon>
        <taxon>Pseudomonadota</taxon>
        <taxon>Gammaproteobacteria</taxon>
        <taxon>Cellvibrionales</taxon>
        <taxon>Cellvibrionaceae</taxon>
        <taxon>Gilvimarinus</taxon>
    </lineage>
</organism>
<sequence length="140" mass="15554">MSTFKAQRGLSAISWLVLLTVVGFFGLCVAKMAPVYAENYYITTGLKSVAQQNAGNLKNMRKSEISRSLNSYYSINNVRSPGAKELEFQSTSRGMLVINRYEVRVPLLANIDVVMSFFNVLDTSAPDLCCDPPEELLESE</sequence>
<comment type="caution">
    <text evidence="1">The sequence shown here is derived from an EMBL/GenBank/DDBJ whole genome shotgun (WGS) entry which is preliminary data.</text>
</comment>
<name>A0ABU4RW06_9GAMM</name>